<dbReference type="Proteomes" id="UP000215455">
    <property type="component" value="Unassembled WGS sequence"/>
</dbReference>
<dbReference type="EMBL" id="NIWU01000008">
    <property type="protein sequence ID" value="OXR28224.1"/>
    <property type="molecule type" value="Genomic_DNA"/>
</dbReference>
<comment type="caution">
    <text evidence="1">The sequence shown here is derived from an EMBL/GenBank/DDBJ whole genome shotgun (WGS) entry which is preliminary data.</text>
</comment>
<evidence type="ECO:0000313" key="2">
    <source>
        <dbReference type="Proteomes" id="UP000215455"/>
    </source>
</evidence>
<accession>A0ABX4DN77</accession>
<reference evidence="1 2" key="1">
    <citation type="submission" date="2017-06" db="EMBL/GenBank/DDBJ databases">
        <authorList>
            <person name="Furmanczyk E.M."/>
        </authorList>
    </citation>
    <scope>NUCLEOTIDE SEQUENCE [LARGE SCALE GENOMIC DNA]</scope>
    <source>
        <strain evidence="1 2">DSM 16611</strain>
    </source>
</reference>
<proteinExistence type="predicted"/>
<evidence type="ECO:0000313" key="1">
    <source>
        <dbReference type="EMBL" id="OXR28224.1"/>
    </source>
</evidence>
<dbReference type="RefSeq" id="WP_083349452.1">
    <property type="nucleotide sequence ID" value="NZ_LT629767.1"/>
</dbReference>
<name>A0ABX4DN77_9PSED</name>
<keyword evidence="2" id="KW-1185">Reference proteome</keyword>
<sequence>MSHAPTQAVQHCETLLRNMMEDLQAKGIWPNVQSIIDSMLKRRIELVEVYEEVHAMLAHTPRGLYIFWDVFVHSADGWNPEKNRRARRAREELIGVNARISELADQLAALLDRRDELHNYSGFGSNTQHHILDIVHEAAEHNYHYESYVKEELDRIQNQYDFKYWPPLSDVIQAIGSDAEMAEVTANDPATEAATTSRKSGRSDFIKAFLGRIDDNRVRECGFIPNSFALSDGSLASLVNCGLDLAVDELVDADFIKRFRQRQRQAKKA</sequence>
<gene>
    <name evidence="1" type="ORF">PSUM_27275</name>
</gene>
<organism evidence="1 2">
    <name type="scientific">Pseudomonas umsongensis</name>
    <dbReference type="NCBI Taxonomy" id="198618"/>
    <lineage>
        <taxon>Bacteria</taxon>
        <taxon>Pseudomonadati</taxon>
        <taxon>Pseudomonadota</taxon>
        <taxon>Gammaproteobacteria</taxon>
        <taxon>Pseudomonadales</taxon>
        <taxon>Pseudomonadaceae</taxon>
        <taxon>Pseudomonas</taxon>
    </lineage>
</organism>
<protein>
    <submittedName>
        <fullName evidence="1">Uncharacterized protein</fullName>
    </submittedName>
</protein>